<evidence type="ECO:0000256" key="6">
    <source>
        <dbReference type="ARBA" id="ARBA00023049"/>
    </source>
</evidence>
<feature type="signal peptide" evidence="7">
    <location>
        <begin position="1"/>
        <end position="21"/>
    </location>
</feature>
<keyword evidence="7" id="KW-0732">Signal</keyword>
<protein>
    <submittedName>
        <fullName evidence="8">Matrixin family metalloprotease</fullName>
        <ecNumber evidence="8">3.4.24.-</ecNumber>
    </submittedName>
</protein>
<keyword evidence="9" id="KW-1185">Reference proteome</keyword>
<name>A0ABT3FKY8_9BACT</name>
<keyword evidence="3" id="KW-0479">Metal-binding</keyword>
<dbReference type="GO" id="GO:0008237">
    <property type="term" value="F:metallopeptidase activity"/>
    <property type="evidence" value="ECO:0007669"/>
    <property type="project" value="UniProtKB-KW"/>
</dbReference>
<organism evidence="8 9">
    <name type="scientific">Luteolibacter flavescens</name>
    <dbReference type="NCBI Taxonomy" id="1859460"/>
    <lineage>
        <taxon>Bacteria</taxon>
        <taxon>Pseudomonadati</taxon>
        <taxon>Verrucomicrobiota</taxon>
        <taxon>Verrucomicrobiia</taxon>
        <taxon>Verrucomicrobiales</taxon>
        <taxon>Verrucomicrobiaceae</taxon>
        <taxon>Luteolibacter</taxon>
    </lineage>
</organism>
<evidence type="ECO:0000256" key="2">
    <source>
        <dbReference type="ARBA" id="ARBA00022670"/>
    </source>
</evidence>
<evidence type="ECO:0000313" key="9">
    <source>
        <dbReference type="Proteomes" id="UP001207930"/>
    </source>
</evidence>
<evidence type="ECO:0000256" key="3">
    <source>
        <dbReference type="ARBA" id="ARBA00022723"/>
    </source>
</evidence>
<keyword evidence="6 8" id="KW-0482">Metalloprotease</keyword>
<evidence type="ECO:0000256" key="5">
    <source>
        <dbReference type="ARBA" id="ARBA00022833"/>
    </source>
</evidence>
<dbReference type="CDD" id="cd11375">
    <property type="entry name" value="Peptidase_M54"/>
    <property type="match status" value="1"/>
</dbReference>
<dbReference type="PANTHER" id="PTHR15910">
    <property type="entry name" value="ARCHAEMETZINCIN"/>
    <property type="match status" value="1"/>
</dbReference>
<dbReference type="RefSeq" id="WP_264499618.1">
    <property type="nucleotide sequence ID" value="NZ_JAPDDS010000001.1"/>
</dbReference>
<comment type="cofactor">
    <cofactor evidence="1">
        <name>Zn(2+)</name>
        <dbReference type="ChEBI" id="CHEBI:29105"/>
    </cofactor>
</comment>
<accession>A0ABT3FKY8</accession>
<keyword evidence="4 8" id="KW-0378">Hydrolase</keyword>
<dbReference type="Gene3D" id="3.40.390.10">
    <property type="entry name" value="Collagenase (Catalytic Domain)"/>
    <property type="match status" value="1"/>
</dbReference>
<evidence type="ECO:0000256" key="4">
    <source>
        <dbReference type="ARBA" id="ARBA00022801"/>
    </source>
</evidence>
<dbReference type="Pfam" id="PF07998">
    <property type="entry name" value="Peptidase_M54"/>
    <property type="match status" value="1"/>
</dbReference>
<comment type="caution">
    <text evidence="8">The sequence shown here is derived from an EMBL/GenBank/DDBJ whole genome shotgun (WGS) entry which is preliminary data.</text>
</comment>
<proteinExistence type="predicted"/>
<dbReference type="EMBL" id="JAPDDS010000001">
    <property type="protein sequence ID" value="MCW1883660.1"/>
    <property type="molecule type" value="Genomic_DNA"/>
</dbReference>
<keyword evidence="5" id="KW-0862">Zinc</keyword>
<gene>
    <name evidence="8" type="ORF">OKA04_02900</name>
</gene>
<dbReference type="InterPro" id="IPR024079">
    <property type="entry name" value="MetalloPept_cat_dom_sf"/>
</dbReference>
<sequence length="206" mass="22610">MMKRRFFLWASLATVTLGATAAEKPATIAVQPLGGVKAERLAVVKQGLEKAFGVTVVLLENRPLPKSALYAPRGRYRADTLLEHLRDITKAEHPVVIGITEKDISTTKDEHYDWGIFGLGEIDGRACIVSTFRLGARGADEAKLRERLRKVAIHEVGHVTGLQHCDDLGCVMQDAEASIATVDRETGAFCEKCKAASLKWLQEKSK</sequence>
<dbReference type="EC" id="3.4.24.-" evidence="8"/>
<dbReference type="SUPFAM" id="SSF55486">
    <property type="entry name" value="Metalloproteases ('zincins'), catalytic domain"/>
    <property type="match status" value="1"/>
</dbReference>
<keyword evidence="2" id="KW-0645">Protease</keyword>
<dbReference type="Proteomes" id="UP001207930">
    <property type="component" value="Unassembled WGS sequence"/>
</dbReference>
<evidence type="ECO:0000313" key="8">
    <source>
        <dbReference type="EMBL" id="MCW1883660.1"/>
    </source>
</evidence>
<evidence type="ECO:0000256" key="7">
    <source>
        <dbReference type="SAM" id="SignalP"/>
    </source>
</evidence>
<evidence type="ECO:0000256" key="1">
    <source>
        <dbReference type="ARBA" id="ARBA00001947"/>
    </source>
</evidence>
<feature type="chain" id="PRO_5046153869" evidence="7">
    <location>
        <begin position="22"/>
        <end position="206"/>
    </location>
</feature>
<dbReference type="InterPro" id="IPR012962">
    <property type="entry name" value="Pept_M54_archaemetzincn"/>
</dbReference>
<dbReference type="PANTHER" id="PTHR15910:SF1">
    <property type="entry name" value="ARCHAEMETZINCIN-2"/>
    <property type="match status" value="1"/>
</dbReference>
<reference evidence="8 9" key="1">
    <citation type="submission" date="2022-10" db="EMBL/GenBank/DDBJ databases">
        <title>Luteolibacter flavescens strain MCCC 1K03193, whole genome shotgun sequencing project.</title>
        <authorList>
            <person name="Zhao G."/>
            <person name="Shen L."/>
        </authorList>
    </citation>
    <scope>NUCLEOTIDE SEQUENCE [LARGE SCALE GENOMIC DNA]</scope>
    <source>
        <strain evidence="8 9">MCCC 1K03193</strain>
    </source>
</reference>